<gene>
    <name evidence="4" type="ORF">HOLleu_16963</name>
</gene>
<feature type="coiled-coil region" evidence="2">
    <location>
        <begin position="158"/>
        <end position="185"/>
    </location>
</feature>
<dbReference type="Gene3D" id="3.30.160.60">
    <property type="entry name" value="Classic Zinc Finger"/>
    <property type="match status" value="1"/>
</dbReference>
<organism evidence="4 5">
    <name type="scientific">Holothuria leucospilota</name>
    <name type="common">Black long sea cucumber</name>
    <name type="synonym">Mertensiothuria leucospilota</name>
    <dbReference type="NCBI Taxonomy" id="206669"/>
    <lineage>
        <taxon>Eukaryota</taxon>
        <taxon>Metazoa</taxon>
        <taxon>Echinodermata</taxon>
        <taxon>Eleutherozoa</taxon>
        <taxon>Echinozoa</taxon>
        <taxon>Holothuroidea</taxon>
        <taxon>Aspidochirotacea</taxon>
        <taxon>Aspidochirotida</taxon>
        <taxon>Holothuriidae</taxon>
        <taxon>Holothuria</taxon>
    </lineage>
</organism>
<keyword evidence="1" id="KW-0862">Zinc</keyword>
<keyword evidence="1" id="KW-0479">Metal-binding</keyword>
<dbReference type="PANTHER" id="PTHR25462">
    <property type="entry name" value="BONUS, ISOFORM C-RELATED"/>
    <property type="match status" value="1"/>
</dbReference>
<dbReference type="EMBL" id="JAIZAY010000007">
    <property type="protein sequence ID" value="KAJ8039295.1"/>
    <property type="molecule type" value="Genomic_DNA"/>
</dbReference>
<dbReference type="InterPro" id="IPR047153">
    <property type="entry name" value="TRIM45/56/19-like"/>
</dbReference>
<reference evidence="4" key="1">
    <citation type="submission" date="2021-10" db="EMBL/GenBank/DDBJ databases">
        <title>Tropical sea cucumber genome reveals ecological adaptation and Cuvierian tubules defense mechanism.</title>
        <authorList>
            <person name="Chen T."/>
        </authorList>
    </citation>
    <scope>NUCLEOTIDE SEQUENCE</scope>
    <source>
        <strain evidence="4">Nanhai2018</strain>
        <tissue evidence="4">Muscle</tissue>
    </source>
</reference>
<evidence type="ECO:0000256" key="2">
    <source>
        <dbReference type="SAM" id="Coils"/>
    </source>
</evidence>
<feature type="coiled-coil region" evidence="2">
    <location>
        <begin position="213"/>
        <end position="306"/>
    </location>
</feature>
<dbReference type="Proteomes" id="UP001152320">
    <property type="component" value="Chromosome 7"/>
</dbReference>
<dbReference type="CDD" id="cd19757">
    <property type="entry name" value="Bbox1"/>
    <property type="match status" value="1"/>
</dbReference>
<evidence type="ECO:0000313" key="5">
    <source>
        <dbReference type="Proteomes" id="UP001152320"/>
    </source>
</evidence>
<dbReference type="SUPFAM" id="SSF57845">
    <property type="entry name" value="B-box zinc-binding domain"/>
    <property type="match status" value="1"/>
</dbReference>
<dbReference type="GO" id="GO:0061630">
    <property type="term" value="F:ubiquitin protein ligase activity"/>
    <property type="evidence" value="ECO:0007669"/>
    <property type="project" value="TreeGrafter"/>
</dbReference>
<dbReference type="OrthoDB" id="265776at2759"/>
<sequence>MQGSYDVVKCPECREEIEIPTNGVNGFKTDFYSKSLVEYVQIQQSLKSDEVRECYGCSKYLRVAAYCFKCNDFLCKDCHNFHVTNKMMKDHQKQTLSLEDIGKKNITIDKLASMRDAPRCNTHPEKMSELYCETCRNLPVCMACTYGEHKGHNLHEVKALAKLKKEKLAEQLKEIEETEKSNKAMTPAQAKTKLILNVSTQKETVIKMHDEKDQKIMTEIQNIEERRQQAKQEKQNAEKAAFDSLRREKEKEIEEVKKKYVEIFRVKKIEINDSFLAQENSLEKELAKLRKKRKRFDQDKKELLNSVETQLDENVKIIETLSQHFDNIKKRFQTLHLMSSCILASDNDWSAVQCIPDMCTAATHLMENLKKDFKQLSKLTDVTVNYKQYSLCKQTFTKISENFDKNININNPYSYICGMTGSGDGNIVMSGITSECGVSFIIVIDMNGRVLKEKKLNTQYSKARYCQFLSQRKVASVCEPNEIGLFDVSDGSYIKKNISEVTNSWPKDLNVACVATDPVNNHILVGGYYSRDVYVFDDQLDYLHILTLPEMIEWPRDITVSDGHLLVCDYDGKKCYLTKIDGLESKLVGEFMKPNLEGKRFVGPISVCRDKNGLMYVLWKNYIHFLRYQFYLFQYNHDCSQILTTRKLEGNAKAITVVETSQGEKLLVAAYDTKTVYLYDLMTED</sequence>
<dbReference type="InterPro" id="IPR011042">
    <property type="entry name" value="6-blade_b-propeller_TolB-like"/>
</dbReference>
<protein>
    <submittedName>
        <fullName evidence="4">E3 ubiquitin-protein ligase TRIM56</fullName>
    </submittedName>
</protein>
<evidence type="ECO:0000313" key="4">
    <source>
        <dbReference type="EMBL" id="KAJ8039295.1"/>
    </source>
</evidence>
<accession>A0A9Q1C6H8</accession>
<dbReference type="Gene3D" id="2.120.10.30">
    <property type="entry name" value="TolB, C-terminal domain"/>
    <property type="match status" value="1"/>
</dbReference>
<keyword evidence="5" id="KW-1185">Reference proteome</keyword>
<comment type="caution">
    <text evidence="4">The sequence shown here is derived from an EMBL/GenBank/DDBJ whole genome shotgun (WGS) entry which is preliminary data.</text>
</comment>
<dbReference type="Pfam" id="PF00643">
    <property type="entry name" value="zf-B_box"/>
    <property type="match status" value="1"/>
</dbReference>
<dbReference type="PROSITE" id="PS50119">
    <property type="entry name" value="ZF_BBOX"/>
    <property type="match status" value="1"/>
</dbReference>
<feature type="domain" description="B box-type" evidence="3">
    <location>
        <begin position="49"/>
        <end position="96"/>
    </location>
</feature>
<dbReference type="AlphaFoldDB" id="A0A9Q1C6H8"/>
<proteinExistence type="predicted"/>
<dbReference type="PANTHER" id="PTHR25462:SF296">
    <property type="entry name" value="MEIOTIC P26, ISOFORM F"/>
    <property type="match status" value="1"/>
</dbReference>
<keyword evidence="1" id="KW-0863">Zinc-finger</keyword>
<dbReference type="SUPFAM" id="SSF101898">
    <property type="entry name" value="NHL repeat"/>
    <property type="match status" value="1"/>
</dbReference>
<dbReference type="GO" id="GO:0008270">
    <property type="term" value="F:zinc ion binding"/>
    <property type="evidence" value="ECO:0007669"/>
    <property type="project" value="UniProtKB-KW"/>
</dbReference>
<name>A0A9Q1C6H8_HOLLE</name>
<dbReference type="InterPro" id="IPR000315">
    <property type="entry name" value="Znf_B-box"/>
</dbReference>
<keyword evidence="2" id="KW-0175">Coiled coil</keyword>
<evidence type="ECO:0000256" key="1">
    <source>
        <dbReference type="PROSITE-ProRule" id="PRU00024"/>
    </source>
</evidence>
<dbReference type="SMART" id="SM00336">
    <property type="entry name" value="BBOX"/>
    <property type="match status" value="2"/>
</dbReference>
<evidence type="ECO:0000259" key="3">
    <source>
        <dbReference type="PROSITE" id="PS50119"/>
    </source>
</evidence>